<dbReference type="InterPro" id="IPR008638">
    <property type="entry name" value="FhaB/CdiA-like_TPS"/>
</dbReference>
<dbReference type="NCBIfam" id="TIGR01901">
    <property type="entry name" value="adhes_NPXG"/>
    <property type="match status" value="1"/>
</dbReference>
<reference evidence="4" key="1">
    <citation type="submission" date="2016-10" db="EMBL/GenBank/DDBJ databases">
        <title>Rodentibacter gen. nov. and new species.</title>
        <authorList>
            <person name="Christensen H."/>
        </authorList>
    </citation>
    <scope>NUCLEOTIDE SEQUENCE [LARGE SCALE GENOMIC DNA]</scope>
    <source>
        <strain evidence="4">Ppn152</strain>
    </source>
</reference>
<evidence type="ECO:0000259" key="2">
    <source>
        <dbReference type="SMART" id="SM00912"/>
    </source>
</evidence>
<sequence length="2110" mass="227103">MNKHHYKVIFSRVLNQLIVVSELAKSQGKAATENLESAEIKTISISSALSCLLTPIHFSLMLALGAVYLVPSTAQANTGMAIRADKSAPGNQQPIVLQTANGLPQVNIQTPSAGGVSRNQYSQFDVAEKGAVLNNARKATQTQTAGWVQGNPNLARGEAKVILNEVNSINPSRLKGYVEVAGKEADVVIANPSGIHCEGCGVINAGRTTMTTGRAQIENGDLKGFDVKGGKVTVSGKGMDNSQSDYTDIIADKAQIDAGVWSKKGIKVTTGKNKVDRTNDSVVYVGDKKISESDRTVSDNTTDSSNSQTYAVDVSQLGGIYANRIQLVDNGNGLGVRNAGHIGASAGNVQIDSLGRVLNSGTISATQSTDINTKGLIKNTGKIETKQGNVKLVAQHNIEQKGSVVSRQGEIAYQAKGNVTQSGESVAKNNVRYQAKHIEAEKGTLIAAGVTVQDSVQGEKRSLDKQDSQGANIILSANTVSSRANHIASGEINSQALSVDLRESQLSADRISLKSTVSPLQLNKATLYSEHSTTLNSPALVSTQQANLNAGHFAVDTDKLDNKQGSWIQRGSEAFALNLKNGLDNTQGKMAIEGAFTIRSPHIQNNQGVLWSNHTLQLNTNAGNIDSQSGYLFGKNSLAIQTGGFNHQQGETVSGKLSVSAQQVNNESGKFIAGSGANISVNQFNNQQGIVYSQGELAFNTETLFNQKGIISAVSHLVLLANTLNNQKGVVQSEGDLMLRAQALDNTQGDISAKTAVFNATETNNQQGTIFAQDLMLSGNHVDNKGGVIQSVNSTLNLTALDNQAESDKGSLIMATNRLVLNVAKMNNQNTKTAQSTPTQGIQAAHLDMNTQQIDNQLGGIYVGKSANLAIKQTLNNQQGEILSAGRFDVVNPDLTLVVDNTLGQIESVTGSRLQAKTLVNEGTINTKEDLEIALNDSFTLNQAFGVGNNLTFSTKGNFVNNTNFMVGNRASIEGAIIQNNANAEITSADTHIQAKKLDNLGLIDGDTTVIKAENVNNVGKARIYGSHLAIQADNLNNLEDSEGNAATIAARERLDLSVGNLVNRNHSLILSLGNLYIGGKLDENNQATGYANSIDNGSAMIEALGSGWIKTHRLLNHDLHLKLGTKVEHERINEYALGSDTHRYRAGRDGYFNLNNGSRSRRHSDFQLNDGTRIEGYGWKEWRFIRTTTTSTIEHQDPAKILMGGELHLSGENLHNKHSQILVGQKLLLDDKVFTQSTNERLSGALSTLNNEDILGNIDVTDKGTFVQERRIRKKRGKHYHYHNYSDFSDTHETKHFNFGLELLKISEPVASSGSTVSEKSDFQGVSLAQKTPLNTNAMENRVNMDAVISSVVKNQDNLAIKTHLPDITLPQASLYKINPNSGKFLVETDPRFTDRNKWLSSDYMFKQLRNDPQNLMKRLGDGFYEQRLVNEQINRLTGRRFLEGYLSDYEQYKALMDNGAQYAQKWSLVPGVALTAEQMKELTSDMVWMVKREVTLSDGTKTEVLAPQVYLVGRNVDIDNRGAVISANDVIINTQGEVKNSGVIAGRNLAHISGNNIENFGHLQGRNLYLFAKNHLDNLGGKLFATENLIGRAKNINIASTISETADNGRFKHKGIDRVASIQVGDDKSGEHAALYATENMTIKGANVAIQGNADFQAGKRLNLGTVETENKQHFVKDSNNYYKLGQRNEVGNQLSIEGDSRFVGKSAVDFKGVLATSNGTMNVFSEGDITIQESRQQESLSEATKWTKRGLVQSKTEIRRHNHNYDLAQGSSLDADKIQVQSTNGNITVQGSNVVAENGLTTQAKNIDIKEAENSVYSDDYFAMKKSGFLEGGIGFTIGSQKQTTESDQTKLYASGSQVGSLNGNTTMIANRQYRQTASTVSSVNGDVNIVAQKVDIKAADDKYETNTKQTFEQKGLTIAITSPIIDALQAVQSAVESTKKVGQSKNERVNAMAAANSAMSAYRAGQSAMKAGEAVQDAMGKDGVDSVVGIQITYGQQKSVSKTHTEGKIAATSEVNAGGKVNVVATGADKDSNINIKGADVSGKQGTYLTADNQINIRAAEQTHQERSSNKSSGFNVGVAIKVSNGVAAGVTVGGNYGKGYGNGDE</sequence>
<dbReference type="InterPro" id="IPR024973">
    <property type="entry name" value="ESPR"/>
</dbReference>
<comment type="caution">
    <text evidence="3">The sequence shown here is derived from an EMBL/GenBank/DDBJ whole genome shotgun (WGS) entry which is preliminary data.</text>
</comment>
<dbReference type="Pfam" id="PF13332">
    <property type="entry name" value="Fil_haemagg_2"/>
    <property type="match status" value="2"/>
</dbReference>
<accession>A0A1V3KHY1</accession>
<protein>
    <submittedName>
        <fullName evidence="3">Filamentous hemagglutinin</fullName>
    </submittedName>
</protein>
<dbReference type="Pfam" id="PF05860">
    <property type="entry name" value="TPS"/>
    <property type="match status" value="1"/>
</dbReference>
<dbReference type="Pfam" id="PF13018">
    <property type="entry name" value="ESPR"/>
    <property type="match status" value="1"/>
</dbReference>
<keyword evidence="1" id="KW-0472">Membrane</keyword>
<dbReference type="RefSeq" id="WP_077587141.1">
    <property type="nucleotide sequence ID" value="NZ_MLAE01000047.1"/>
</dbReference>
<evidence type="ECO:0000256" key="1">
    <source>
        <dbReference type="SAM" id="Phobius"/>
    </source>
</evidence>
<feature type="transmembrane region" description="Helical" evidence="1">
    <location>
        <begin position="49"/>
        <end position="70"/>
    </location>
</feature>
<dbReference type="InterPro" id="IPR011050">
    <property type="entry name" value="Pectin_lyase_fold/virulence"/>
</dbReference>
<dbReference type="InterPro" id="IPR010069">
    <property type="entry name" value="CdiA_FHA1_rpt"/>
</dbReference>
<keyword evidence="1" id="KW-1133">Transmembrane helix</keyword>
<dbReference type="Gene3D" id="2.160.20.10">
    <property type="entry name" value="Single-stranded right-handed beta-helix, Pectin lyase-like"/>
    <property type="match status" value="1"/>
</dbReference>
<feature type="non-terminal residue" evidence="3">
    <location>
        <position position="2110"/>
    </location>
</feature>
<dbReference type="InterPro" id="IPR012334">
    <property type="entry name" value="Pectin_lyas_fold"/>
</dbReference>
<dbReference type="SMART" id="SM00912">
    <property type="entry name" value="Haemagg_act"/>
    <property type="match status" value="1"/>
</dbReference>
<evidence type="ECO:0000313" key="3">
    <source>
        <dbReference type="EMBL" id="OOF77272.1"/>
    </source>
</evidence>
<dbReference type="GO" id="GO:0003824">
    <property type="term" value="F:catalytic activity"/>
    <property type="evidence" value="ECO:0007669"/>
    <property type="project" value="UniProtKB-ARBA"/>
</dbReference>
<evidence type="ECO:0000313" key="4">
    <source>
        <dbReference type="Proteomes" id="UP000189114"/>
    </source>
</evidence>
<name>A0A1V3KHY1_9PAST</name>
<organism evidence="3 4">
    <name type="scientific">Rodentibacter caecimuris</name>
    <dbReference type="NCBI Taxonomy" id="1796644"/>
    <lineage>
        <taxon>Bacteria</taxon>
        <taxon>Pseudomonadati</taxon>
        <taxon>Pseudomonadota</taxon>
        <taxon>Gammaproteobacteria</taxon>
        <taxon>Pasteurellales</taxon>
        <taxon>Pasteurellaceae</taxon>
        <taxon>Rodentibacter</taxon>
    </lineage>
</organism>
<gene>
    <name evidence="3" type="ORF">BKG96_08685</name>
</gene>
<dbReference type="SUPFAM" id="SSF51126">
    <property type="entry name" value="Pectin lyase-like"/>
    <property type="match status" value="1"/>
</dbReference>
<keyword evidence="1" id="KW-0812">Transmembrane</keyword>
<dbReference type="Proteomes" id="UP000189114">
    <property type="component" value="Unassembled WGS sequence"/>
</dbReference>
<dbReference type="NCBIfam" id="TIGR01731">
    <property type="entry name" value="fil_hemag_20aa"/>
    <property type="match status" value="6"/>
</dbReference>
<feature type="domain" description="Filamentous haemagglutinin FhaB/tRNA nuclease CdiA-like TPS" evidence="2">
    <location>
        <begin position="100"/>
        <end position="220"/>
    </location>
</feature>
<dbReference type="InterPro" id="IPR025157">
    <property type="entry name" value="Hemagglutinin_rpt"/>
</dbReference>
<proteinExistence type="predicted"/>
<dbReference type="EMBL" id="MLAE01000047">
    <property type="protein sequence ID" value="OOF77272.1"/>
    <property type="molecule type" value="Genomic_DNA"/>
</dbReference>